<protein>
    <submittedName>
        <fullName evidence="1">Uncharacterized protein</fullName>
    </submittedName>
</protein>
<proteinExistence type="predicted"/>
<dbReference type="Gene3D" id="3.40.630.30">
    <property type="match status" value="1"/>
</dbReference>
<accession>A0A847VDQ9</accession>
<gene>
    <name evidence="1" type="ORF">GX888_02955</name>
</gene>
<dbReference type="AlphaFoldDB" id="A0A847VDQ9"/>
<dbReference type="EMBL" id="JAAZIL010000075">
    <property type="protein sequence ID" value="NLZ24673.1"/>
    <property type="molecule type" value="Genomic_DNA"/>
</dbReference>
<evidence type="ECO:0000313" key="1">
    <source>
        <dbReference type="EMBL" id="NLZ24673.1"/>
    </source>
</evidence>
<organism evidence="1 2">
    <name type="scientific">Candidatus Dojkabacteria bacterium</name>
    <dbReference type="NCBI Taxonomy" id="2099670"/>
    <lineage>
        <taxon>Bacteria</taxon>
        <taxon>Candidatus Dojkabacteria</taxon>
    </lineage>
</organism>
<reference evidence="1 2" key="1">
    <citation type="journal article" date="2020" name="Biotechnol. Biofuels">
        <title>New insights from the biogas microbiome by comprehensive genome-resolved metagenomics of nearly 1600 species originating from multiple anaerobic digesters.</title>
        <authorList>
            <person name="Campanaro S."/>
            <person name="Treu L."/>
            <person name="Rodriguez-R L.M."/>
            <person name="Kovalovszki A."/>
            <person name="Ziels R.M."/>
            <person name="Maus I."/>
            <person name="Zhu X."/>
            <person name="Kougias P.G."/>
            <person name="Basile A."/>
            <person name="Luo G."/>
            <person name="Schluter A."/>
            <person name="Konstantinidis K.T."/>
            <person name="Angelidaki I."/>
        </authorList>
    </citation>
    <scope>NUCLEOTIDE SEQUENCE [LARGE SCALE GENOMIC DNA]</scope>
    <source>
        <strain evidence="1">AS19jrsBPTG_9</strain>
    </source>
</reference>
<evidence type="ECO:0000313" key="2">
    <source>
        <dbReference type="Proteomes" id="UP000564033"/>
    </source>
</evidence>
<name>A0A847VDQ9_9BACT</name>
<dbReference type="Proteomes" id="UP000564033">
    <property type="component" value="Unassembled WGS sequence"/>
</dbReference>
<sequence length="146" mass="16440">MNNSNSDTQRCSLPTLTDKHIQIEDEWRERVKDIPAELSQLAIVKGAPFTTSIGLLRAVAQFSRENNIDEWVATTDNKVIRLLNGYYYFGLPKIGPPVKYLGSDSTPVLINIEQSIQNAESEKSSALMARFLRGEDVEGFEWYTGV</sequence>
<comment type="caution">
    <text evidence="1">The sequence shown here is derived from an EMBL/GenBank/DDBJ whole genome shotgun (WGS) entry which is preliminary data.</text>
</comment>